<protein>
    <submittedName>
        <fullName evidence="2">Uncharacterized protein</fullName>
    </submittedName>
</protein>
<feature type="region of interest" description="Disordered" evidence="1">
    <location>
        <begin position="289"/>
        <end position="324"/>
    </location>
</feature>
<sequence>MQKWNSGCRKVRSEFLRNRDSEILTAIGAQLAWRRQRCQGSREKKQRCRGKKGKKEKRDREERKKLRPQEAMKVPRCSAGMKLGGVSFLRLAPSQGKGANAASGLPKPRENLCVTERTILRFLPVDFKTLLNKSPGKEEGETRGAQLVGAQRFPYRQPDQRMEARMKNAFQAASKPIGSCFLEPHAKREALSLNGQEGEGGPRQPAKGDPNQGPRGLQRASSLGNESRNSFRPELSKPTKKANRPAIISHPPTHPQEKTQRGMGGSVRQLQAQIVAGVWPLRLTRARENGEIPAKEKSWRKGEGGGMLGGSEAESALASSTPTYQRNNQIGRLFRRREQEFCKATNELEQQIETEGISPLDLAASSTAEKAGQEASGSAPTPVVQRALCHPAQPRARGGVGGSEQGLQGQGRERQSPTPRRPSRRSLTPLPAFPSRETAGGTWLGEMKGTREGKEIEKGKKIEEKGSRKVEERKKKERKREREREKEERKKRKKKEKEERKKERKEREKRKERKKKERKKKENSKGGEGRKEGKRFKMEAIRML</sequence>
<reference evidence="2 3" key="1">
    <citation type="journal article" date="2024" name="Proc. Natl. Acad. Sci. U.S.A.">
        <title>The genetic regulatory architecture and epigenomic basis for age-related changes in rattlesnake venom.</title>
        <authorList>
            <person name="Hogan M.P."/>
            <person name="Holding M.L."/>
            <person name="Nystrom G.S."/>
            <person name="Colston T.J."/>
            <person name="Bartlett D.A."/>
            <person name="Mason A.J."/>
            <person name="Ellsworth S.A."/>
            <person name="Rautsaw R.M."/>
            <person name="Lawrence K.C."/>
            <person name="Strickland J.L."/>
            <person name="He B."/>
            <person name="Fraser P."/>
            <person name="Margres M.J."/>
            <person name="Gilbert D.M."/>
            <person name="Gibbs H.L."/>
            <person name="Parkinson C.L."/>
            <person name="Rokyta D.R."/>
        </authorList>
    </citation>
    <scope>NUCLEOTIDE SEQUENCE [LARGE SCALE GENOMIC DNA]</scope>
    <source>
        <strain evidence="2">DRR0105</strain>
    </source>
</reference>
<dbReference type="EMBL" id="JAOTOJ010000018">
    <property type="protein sequence ID" value="KAK9391614.1"/>
    <property type="molecule type" value="Genomic_DNA"/>
</dbReference>
<proteinExistence type="predicted"/>
<evidence type="ECO:0000313" key="2">
    <source>
        <dbReference type="EMBL" id="KAK9391614.1"/>
    </source>
</evidence>
<dbReference type="Proteomes" id="UP001474421">
    <property type="component" value="Unassembled WGS sequence"/>
</dbReference>
<feature type="compositionally biased region" description="Basic and acidic residues" evidence="1">
    <location>
        <begin position="56"/>
        <end position="70"/>
    </location>
</feature>
<feature type="compositionally biased region" description="Basic and acidic residues" evidence="1">
    <location>
        <begin position="523"/>
        <end position="544"/>
    </location>
</feature>
<name>A0AAW1APY6_CROAD</name>
<feature type="region of interest" description="Disordered" evidence="1">
    <location>
        <begin position="38"/>
        <end position="72"/>
    </location>
</feature>
<comment type="caution">
    <text evidence="2">The sequence shown here is derived from an EMBL/GenBank/DDBJ whole genome shotgun (WGS) entry which is preliminary data.</text>
</comment>
<feature type="compositionally biased region" description="Basic and acidic residues" evidence="1">
    <location>
        <begin position="289"/>
        <end position="303"/>
    </location>
</feature>
<accession>A0AAW1APY6</accession>
<dbReference type="AlphaFoldDB" id="A0AAW1APY6"/>
<gene>
    <name evidence="2" type="ORF">NXF25_018003</name>
</gene>
<organism evidence="2 3">
    <name type="scientific">Crotalus adamanteus</name>
    <name type="common">Eastern diamondback rattlesnake</name>
    <dbReference type="NCBI Taxonomy" id="8729"/>
    <lineage>
        <taxon>Eukaryota</taxon>
        <taxon>Metazoa</taxon>
        <taxon>Chordata</taxon>
        <taxon>Craniata</taxon>
        <taxon>Vertebrata</taxon>
        <taxon>Euteleostomi</taxon>
        <taxon>Lepidosauria</taxon>
        <taxon>Squamata</taxon>
        <taxon>Bifurcata</taxon>
        <taxon>Unidentata</taxon>
        <taxon>Episquamata</taxon>
        <taxon>Toxicofera</taxon>
        <taxon>Serpentes</taxon>
        <taxon>Colubroidea</taxon>
        <taxon>Viperidae</taxon>
        <taxon>Crotalinae</taxon>
        <taxon>Crotalus</taxon>
    </lineage>
</organism>
<feature type="compositionally biased region" description="Low complexity" evidence="1">
    <location>
        <begin position="310"/>
        <end position="320"/>
    </location>
</feature>
<feature type="region of interest" description="Disordered" evidence="1">
    <location>
        <begin position="193"/>
        <end position="269"/>
    </location>
</feature>
<feature type="compositionally biased region" description="Basic residues" evidence="1">
    <location>
        <begin position="44"/>
        <end position="55"/>
    </location>
</feature>
<evidence type="ECO:0000256" key="1">
    <source>
        <dbReference type="SAM" id="MobiDB-lite"/>
    </source>
</evidence>
<evidence type="ECO:0000313" key="3">
    <source>
        <dbReference type="Proteomes" id="UP001474421"/>
    </source>
</evidence>
<feature type="compositionally biased region" description="Polar residues" evidence="1">
    <location>
        <begin position="219"/>
        <end position="228"/>
    </location>
</feature>
<feature type="region of interest" description="Disordered" evidence="1">
    <location>
        <begin position="351"/>
        <end position="544"/>
    </location>
</feature>
<feature type="region of interest" description="Disordered" evidence="1">
    <location>
        <begin position="133"/>
        <end position="154"/>
    </location>
</feature>
<feature type="compositionally biased region" description="Basic and acidic residues" evidence="1">
    <location>
        <begin position="448"/>
        <end position="488"/>
    </location>
</feature>
<feature type="compositionally biased region" description="Basic residues" evidence="1">
    <location>
        <begin position="502"/>
        <end position="522"/>
    </location>
</feature>
<keyword evidence="3" id="KW-1185">Reference proteome</keyword>